<dbReference type="Proteomes" id="UP001229486">
    <property type="component" value="Unassembled WGS sequence"/>
</dbReference>
<dbReference type="EMBL" id="JAURTK010000018">
    <property type="protein sequence ID" value="MDP9651342.1"/>
    <property type="molecule type" value="Genomic_DNA"/>
</dbReference>
<accession>A0AB73IPN8</accession>
<evidence type="ECO:0000313" key="2">
    <source>
        <dbReference type="Proteomes" id="UP001229486"/>
    </source>
</evidence>
<evidence type="ECO:0000313" key="1">
    <source>
        <dbReference type="EMBL" id="MDP9651342.1"/>
    </source>
</evidence>
<comment type="caution">
    <text evidence="1">The sequence shown here is derived from an EMBL/GenBank/DDBJ whole genome shotgun (WGS) entry which is preliminary data.</text>
</comment>
<dbReference type="AlphaFoldDB" id="A0AB73IPN8"/>
<sequence>MSFGEPIFSKRLHNGARVRTSALVGSRIPYREGELEVVEIGPFVSVANGTQVRFRARLTEAARLLAGTVIHTPWGVCEVVD</sequence>
<reference evidence="1" key="1">
    <citation type="submission" date="2023-07" db="EMBL/GenBank/DDBJ databases">
        <title>Sorghum-associated microbial communities from plants grown in Nebraska, USA.</title>
        <authorList>
            <person name="Schachtman D."/>
        </authorList>
    </citation>
    <scope>NUCLEOTIDE SEQUENCE</scope>
    <source>
        <strain evidence="1">DS1061</strain>
    </source>
</reference>
<organism evidence="1 2">
    <name type="scientific">Paraburkholderia caledonica</name>
    <dbReference type="NCBI Taxonomy" id="134536"/>
    <lineage>
        <taxon>Bacteria</taxon>
        <taxon>Pseudomonadati</taxon>
        <taxon>Pseudomonadota</taxon>
        <taxon>Betaproteobacteria</taxon>
        <taxon>Burkholderiales</taxon>
        <taxon>Burkholderiaceae</taxon>
        <taxon>Paraburkholderia</taxon>
    </lineage>
</organism>
<gene>
    <name evidence="1" type="ORF">J2793_006817</name>
</gene>
<proteinExistence type="predicted"/>
<protein>
    <submittedName>
        <fullName evidence="1">Uncharacterized protein</fullName>
    </submittedName>
</protein>
<name>A0AB73IPN8_9BURK</name>